<dbReference type="Proteomes" id="UP001378960">
    <property type="component" value="Unassembled WGS sequence"/>
</dbReference>
<keyword evidence="1" id="KW-0862">Zinc</keyword>
<organism evidence="4 5">
    <name type="scientific">Pichia kluyveri</name>
    <name type="common">Yeast</name>
    <dbReference type="NCBI Taxonomy" id="36015"/>
    <lineage>
        <taxon>Eukaryota</taxon>
        <taxon>Fungi</taxon>
        <taxon>Dikarya</taxon>
        <taxon>Ascomycota</taxon>
        <taxon>Saccharomycotina</taxon>
        <taxon>Pichiomycetes</taxon>
        <taxon>Pichiales</taxon>
        <taxon>Pichiaceae</taxon>
        <taxon>Pichia</taxon>
    </lineage>
</organism>
<evidence type="ECO:0000259" key="3">
    <source>
        <dbReference type="PROSITE" id="PS50103"/>
    </source>
</evidence>
<feature type="zinc finger region" description="C3H1-type" evidence="1">
    <location>
        <begin position="291"/>
        <end position="319"/>
    </location>
</feature>
<feature type="domain" description="C3H1-type" evidence="3">
    <location>
        <begin position="208"/>
        <end position="235"/>
    </location>
</feature>
<protein>
    <recommendedName>
        <fullName evidence="3">C3H1-type domain-containing protein</fullName>
    </recommendedName>
</protein>
<gene>
    <name evidence="4" type="ORF">DAPK24_032920</name>
</gene>
<feature type="domain" description="C3H1-type" evidence="3">
    <location>
        <begin position="291"/>
        <end position="319"/>
    </location>
</feature>
<dbReference type="InterPro" id="IPR000571">
    <property type="entry name" value="Znf_CCCH"/>
</dbReference>
<evidence type="ECO:0000256" key="2">
    <source>
        <dbReference type="SAM" id="MobiDB-lite"/>
    </source>
</evidence>
<keyword evidence="1" id="KW-0863">Zinc-finger</keyword>
<dbReference type="PANTHER" id="PTHR46156:SF1">
    <property type="entry name" value="ZINC FINGER CCCH DOMAIN-CONTAINING PROTEIN 3"/>
    <property type="match status" value="1"/>
</dbReference>
<feature type="region of interest" description="Disordered" evidence="2">
    <location>
        <begin position="1"/>
        <end position="25"/>
    </location>
</feature>
<keyword evidence="5" id="KW-1185">Reference proteome</keyword>
<feature type="zinc finger region" description="C3H1-type" evidence="1">
    <location>
        <begin position="264"/>
        <end position="290"/>
    </location>
</feature>
<proteinExistence type="predicted"/>
<dbReference type="SMART" id="SM00356">
    <property type="entry name" value="ZnF_C3H1"/>
    <property type="match status" value="3"/>
</dbReference>
<dbReference type="EMBL" id="BTGB01000004">
    <property type="protein sequence ID" value="GMM46717.1"/>
    <property type="molecule type" value="Genomic_DNA"/>
</dbReference>
<feature type="zinc finger region" description="C3H1-type" evidence="1">
    <location>
        <begin position="208"/>
        <end position="235"/>
    </location>
</feature>
<name>A0AAV5R6W0_PICKL</name>
<dbReference type="GO" id="GO:0005634">
    <property type="term" value="C:nucleus"/>
    <property type="evidence" value="ECO:0007669"/>
    <property type="project" value="TreeGrafter"/>
</dbReference>
<feature type="compositionally biased region" description="Acidic residues" evidence="2">
    <location>
        <begin position="1"/>
        <end position="10"/>
    </location>
</feature>
<accession>A0AAV5R6W0</accession>
<evidence type="ECO:0000313" key="4">
    <source>
        <dbReference type="EMBL" id="GMM46717.1"/>
    </source>
</evidence>
<sequence length="415" mass="48369">MNNQSVEEEEKALRESLSKLQGKVKQQRELVERLKQLKQKSLIEKNGQQKSIKTLINEQKFLTTNRINKNKKPSNPITKPIFTNTPTGRKYHIPLSVNSKVTLNQNLTRLPNRKKQVNINNPFIQKILSSRRYHRTYNRFFFNGYKYVLIHMDRCFCLLSTCNEITKEPIEDAYSMPNHIKYNGKYYIKQPNGNYHMEQTSRIKHNENKANLPCKYYTSYGICTQPFCLYLHDPKHVALCPRMQSNKNHKCLDKSCHYSHKPTQFNSPSCKFFQIGKCTNNDCIFTHKLEDQSSPICRPFACLKYCESGLNCKFIHSFNCPDVKEYGRCLDPNDCNCLHNSDLIENDMKLITRNEDNDNVVSIVYDSNNDDKEGKDKNDYNNNDNNMSDSDDENVEFIVGPVGDSISDNKNYVSL</sequence>
<feature type="domain" description="C3H1-type" evidence="3">
    <location>
        <begin position="264"/>
        <end position="290"/>
    </location>
</feature>
<evidence type="ECO:0000313" key="5">
    <source>
        <dbReference type="Proteomes" id="UP001378960"/>
    </source>
</evidence>
<keyword evidence="1" id="KW-0479">Metal-binding</keyword>
<feature type="region of interest" description="Disordered" evidence="2">
    <location>
        <begin position="365"/>
        <end position="394"/>
    </location>
</feature>
<dbReference type="PANTHER" id="PTHR46156">
    <property type="entry name" value="CCCH ZINGC FINGER"/>
    <property type="match status" value="1"/>
</dbReference>
<feature type="compositionally biased region" description="Basic and acidic residues" evidence="2">
    <location>
        <begin position="369"/>
        <end position="379"/>
    </location>
</feature>
<dbReference type="Gene3D" id="4.10.1000.10">
    <property type="entry name" value="Zinc finger, CCCH-type"/>
    <property type="match status" value="1"/>
</dbReference>
<dbReference type="GO" id="GO:0008270">
    <property type="term" value="F:zinc ion binding"/>
    <property type="evidence" value="ECO:0007669"/>
    <property type="project" value="UniProtKB-KW"/>
</dbReference>
<dbReference type="PROSITE" id="PS50103">
    <property type="entry name" value="ZF_C3H1"/>
    <property type="match status" value="3"/>
</dbReference>
<reference evidence="4 5" key="1">
    <citation type="journal article" date="2023" name="Elife">
        <title>Identification of key yeast species and microbe-microbe interactions impacting larval growth of Drosophila in the wild.</title>
        <authorList>
            <person name="Mure A."/>
            <person name="Sugiura Y."/>
            <person name="Maeda R."/>
            <person name="Honda K."/>
            <person name="Sakurai N."/>
            <person name="Takahashi Y."/>
            <person name="Watada M."/>
            <person name="Katoh T."/>
            <person name="Gotoh A."/>
            <person name="Gotoh Y."/>
            <person name="Taniguchi I."/>
            <person name="Nakamura K."/>
            <person name="Hayashi T."/>
            <person name="Katayama T."/>
            <person name="Uemura T."/>
            <person name="Hattori Y."/>
        </authorList>
    </citation>
    <scope>NUCLEOTIDE SEQUENCE [LARGE SCALE GENOMIC DNA]</scope>
    <source>
        <strain evidence="4 5">PK-24</strain>
    </source>
</reference>
<evidence type="ECO:0000256" key="1">
    <source>
        <dbReference type="PROSITE-ProRule" id="PRU00723"/>
    </source>
</evidence>
<dbReference type="AlphaFoldDB" id="A0AAV5R6W0"/>
<comment type="caution">
    <text evidence="4">The sequence shown here is derived from an EMBL/GenBank/DDBJ whole genome shotgun (WGS) entry which is preliminary data.</text>
</comment>